<dbReference type="Proteomes" id="UP000095767">
    <property type="component" value="Unassembled WGS sequence"/>
</dbReference>
<evidence type="ECO:0000313" key="2">
    <source>
        <dbReference type="Proteomes" id="UP000095767"/>
    </source>
</evidence>
<protein>
    <submittedName>
        <fullName evidence="1">Uncharacterized protein</fullName>
    </submittedName>
</protein>
<sequence length="112" mass="12418">MPWSSAQAAPVEQLCEGAVAVVATLQVMETSLNAGVDAFEERARDGDQLRGAPPRDLRRHLRSRLRALQQPRHGLQCEYRTFNHPSIKVNDLTGAGKSYCSLSDILDMDIQN</sequence>
<keyword evidence="2" id="KW-1185">Reference proteome</keyword>
<accession>A0A1E5UNC2</accession>
<comment type="caution">
    <text evidence="1">The sequence shown here is derived from an EMBL/GenBank/DDBJ whole genome shotgun (WGS) entry which is preliminary data.</text>
</comment>
<dbReference type="EMBL" id="LWDX02070297">
    <property type="protein sequence ID" value="OEL14361.1"/>
    <property type="molecule type" value="Genomic_DNA"/>
</dbReference>
<reference evidence="1 2" key="1">
    <citation type="submission" date="2016-09" db="EMBL/GenBank/DDBJ databases">
        <title>The draft genome of Dichanthelium oligosanthes: A C3 panicoid grass species.</title>
        <authorList>
            <person name="Studer A.J."/>
            <person name="Schnable J.C."/>
            <person name="Brutnell T.P."/>
        </authorList>
    </citation>
    <scope>NUCLEOTIDE SEQUENCE [LARGE SCALE GENOMIC DNA]</scope>
    <source>
        <strain evidence="2">cv. Kellogg 1175</strain>
        <tissue evidence="1">Leaf</tissue>
    </source>
</reference>
<dbReference type="AlphaFoldDB" id="A0A1E5UNC2"/>
<proteinExistence type="predicted"/>
<evidence type="ECO:0000313" key="1">
    <source>
        <dbReference type="EMBL" id="OEL14361.1"/>
    </source>
</evidence>
<gene>
    <name evidence="1" type="ORF">BAE44_0024621</name>
</gene>
<name>A0A1E5UNC2_9POAL</name>
<organism evidence="1 2">
    <name type="scientific">Dichanthelium oligosanthes</name>
    <dbReference type="NCBI Taxonomy" id="888268"/>
    <lineage>
        <taxon>Eukaryota</taxon>
        <taxon>Viridiplantae</taxon>
        <taxon>Streptophyta</taxon>
        <taxon>Embryophyta</taxon>
        <taxon>Tracheophyta</taxon>
        <taxon>Spermatophyta</taxon>
        <taxon>Magnoliopsida</taxon>
        <taxon>Liliopsida</taxon>
        <taxon>Poales</taxon>
        <taxon>Poaceae</taxon>
        <taxon>PACMAD clade</taxon>
        <taxon>Panicoideae</taxon>
        <taxon>Panicodae</taxon>
        <taxon>Paniceae</taxon>
        <taxon>Dichantheliinae</taxon>
        <taxon>Dichanthelium</taxon>
    </lineage>
</organism>